<dbReference type="OrthoDB" id="5244495at2759"/>
<proteinExistence type="predicted"/>
<reference evidence="2 3" key="1">
    <citation type="journal article" date="2014" name="BMC Genomics">
        <title>Comparative genome sequencing reveals chemotype-specific gene clusters in the toxigenic black mold Stachybotrys.</title>
        <authorList>
            <person name="Semeiks J."/>
            <person name="Borek D."/>
            <person name="Otwinowski Z."/>
            <person name="Grishin N.V."/>
        </authorList>
    </citation>
    <scope>NUCLEOTIDE SEQUENCE [LARGE SCALE GENOMIC DNA]</scope>
    <source>
        <strain evidence="3">CBS 109288 / IBT 7711</strain>
    </source>
</reference>
<keyword evidence="3" id="KW-1185">Reference proteome</keyword>
<dbReference type="Proteomes" id="UP000028045">
    <property type="component" value="Unassembled WGS sequence"/>
</dbReference>
<organism evidence="2 3">
    <name type="scientific">Stachybotrys chartarum (strain CBS 109288 / IBT 7711)</name>
    <name type="common">Toxic black mold</name>
    <name type="synonym">Stilbospora chartarum</name>
    <dbReference type="NCBI Taxonomy" id="1280523"/>
    <lineage>
        <taxon>Eukaryota</taxon>
        <taxon>Fungi</taxon>
        <taxon>Dikarya</taxon>
        <taxon>Ascomycota</taxon>
        <taxon>Pezizomycotina</taxon>
        <taxon>Sordariomycetes</taxon>
        <taxon>Hypocreomycetidae</taxon>
        <taxon>Hypocreales</taxon>
        <taxon>Stachybotryaceae</taxon>
        <taxon>Stachybotrys</taxon>
    </lineage>
</organism>
<feature type="region of interest" description="Disordered" evidence="1">
    <location>
        <begin position="143"/>
        <end position="177"/>
    </location>
</feature>
<evidence type="ECO:0000313" key="3">
    <source>
        <dbReference type="Proteomes" id="UP000028045"/>
    </source>
</evidence>
<dbReference type="EMBL" id="KL647853">
    <property type="protein sequence ID" value="KEY73337.1"/>
    <property type="molecule type" value="Genomic_DNA"/>
</dbReference>
<gene>
    <name evidence="2" type="ORF">S7711_01451</name>
</gene>
<name>A0A084B708_STACB</name>
<protein>
    <submittedName>
        <fullName evidence="2">Uncharacterized protein</fullName>
    </submittedName>
</protein>
<evidence type="ECO:0000256" key="1">
    <source>
        <dbReference type="SAM" id="MobiDB-lite"/>
    </source>
</evidence>
<feature type="region of interest" description="Disordered" evidence="1">
    <location>
        <begin position="100"/>
        <end position="127"/>
    </location>
</feature>
<feature type="compositionally biased region" description="Low complexity" evidence="1">
    <location>
        <begin position="143"/>
        <end position="167"/>
    </location>
</feature>
<feature type="compositionally biased region" description="Polar residues" evidence="1">
    <location>
        <begin position="168"/>
        <end position="177"/>
    </location>
</feature>
<accession>A0A084B708</accession>
<sequence length="190" mass="21704">MGGKTWSYEEEKFYWEIIIPRSMKAPWRADRQNDWKECVDMMTRKFGTVKEGARRAYTYSSMLEHYFQNVTTGQRSPRAGEFVRKHMKLKAEAEAIEGEDEDDEMPCKGRRARRTRKAEYRAKKAREPVQPIRKLGDIMAASNLSSMPPSWSSRSSIGSISETPSTSATSGNVTGSTMNVLSQNFGWVVE</sequence>
<feature type="compositionally biased region" description="Basic and acidic residues" evidence="1">
    <location>
        <begin position="117"/>
        <end position="127"/>
    </location>
</feature>
<dbReference type="HOGENOM" id="CLU_1428849_0_0_1"/>
<evidence type="ECO:0000313" key="2">
    <source>
        <dbReference type="EMBL" id="KEY73337.1"/>
    </source>
</evidence>
<dbReference type="AlphaFoldDB" id="A0A084B708"/>